<dbReference type="PROSITE" id="PS01098">
    <property type="entry name" value="LIPASE_GDSL_SER"/>
    <property type="match status" value="1"/>
</dbReference>
<dbReference type="GO" id="GO:0016787">
    <property type="term" value="F:hydrolase activity"/>
    <property type="evidence" value="ECO:0007669"/>
    <property type="project" value="UniProtKB-KW"/>
</dbReference>
<dbReference type="InterPro" id="IPR053140">
    <property type="entry name" value="GDSL_Rv0518-like"/>
</dbReference>
<keyword evidence="2" id="KW-0378">Hydrolase</keyword>
<dbReference type="SUPFAM" id="SSF52266">
    <property type="entry name" value="SGNH hydrolase"/>
    <property type="match status" value="1"/>
</dbReference>
<proteinExistence type="predicted"/>
<organism evidence="2 3">
    <name type="scientific">Saccharothrix hoggarensis</name>
    <dbReference type="NCBI Taxonomy" id="913853"/>
    <lineage>
        <taxon>Bacteria</taxon>
        <taxon>Bacillati</taxon>
        <taxon>Actinomycetota</taxon>
        <taxon>Actinomycetes</taxon>
        <taxon>Pseudonocardiales</taxon>
        <taxon>Pseudonocardiaceae</taxon>
        <taxon>Saccharothrix</taxon>
    </lineage>
</organism>
<evidence type="ECO:0000313" key="2">
    <source>
        <dbReference type="EMBL" id="MFD1146150.1"/>
    </source>
</evidence>
<dbReference type="PANTHER" id="PTHR43784:SF2">
    <property type="entry name" value="GDSL-LIKE LIPASE_ACYLHYDROLASE, PUTATIVE (AFU_ORTHOLOGUE AFUA_2G00820)-RELATED"/>
    <property type="match status" value="1"/>
</dbReference>
<accession>A0ABW3QP43</accession>
<sequence>MRTLATLLVAVLGIALVPGTVLARPTPGWSATWGAAPQPPTASLGPSWGPAGFEDHTLRQVVRISDGGAAVRIRLSNAYGTSPLVVTGATVAHTAEGAAVRPNSVWHVTFRGHRSVTVPAGGEVAGDPAPLVVSPLSRVTVTLYLAGATGPATGHAYANATSWRASGDHRADVAADAFTETSQSWYYLSGVDVTDRAPRRDVVVAFGDSITDGGRSTMDADNRFPDELAERLGGRRGVVNSGISGNRVLNDSSCFGEKALSRFERDALAQPDVRTVILLEGINDIGFPQFASECTAPNPAVTAAELIAAYRELIGRAHARGVRVLGGTLLPYKGAGYFTDAGETVRDEVNAWIRTSGEFDGVVDFDRALADPANPDAMLPAYDSGDGLHPSDAGHRAMAEAVDLSLL</sequence>
<feature type="domain" description="SGNH hydrolase-type esterase" evidence="1">
    <location>
        <begin position="205"/>
        <end position="397"/>
    </location>
</feature>
<dbReference type="EMBL" id="JBHTLK010000008">
    <property type="protein sequence ID" value="MFD1146150.1"/>
    <property type="molecule type" value="Genomic_DNA"/>
</dbReference>
<keyword evidence="3" id="KW-1185">Reference proteome</keyword>
<dbReference type="CDD" id="cd01830">
    <property type="entry name" value="XynE_like"/>
    <property type="match status" value="1"/>
</dbReference>
<dbReference type="InterPro" id="IPR008265">
    <property type="entry name" value="Lipase_GDSL_AS"/>
</dbReference>
<dbReference type="Pfam" id="PF13472">
    <property type="entry name" value="Lipase_GDSL_2"/>
    <property type="match status" value="1"/>
</dbReference>
<dbReference type="InterPro" id="IPR036514">
    <property type="entry name" value="SGNH_hydro_sf"/>
</dbReference>
<name>A0ABW3QP43_9PSEU</name>
<dbReference type="RefSeq" id="WP_380719596.1">
    <property type="nucleotide sequence ID" value="NZ_JBHTLK010000008.1"/>
</dbReference>
<reference evidence="3" key="1">
    <citation type="journal article" date="2019" name="Int. J. Syst. Evol. Microbiol.">
        <title>The Global Catalogue of Microorganisms (GCM) 10K type strain sequencing project: providing services to taxonomists for standard genome sequencing and annotation.</title>
        <authorList>
            <consortium name="The Broad Institute Genomics Platform"/>
            <consortium name="The Broad Institute Genome Sequencing Center for Infectious Disease"/>
            <person name="Wu L."/>
            <person name="Ma J."/>
        </authorList>
    </citation>
    <scope>NUCLEOTIDE SEQUENCE [LARGE SCALE GENOMIC DNA]</scope>
    <source>
        <strain evidence="3">CCUG 60214</strain>
    </source>
</reference>
<dbReference type="Gene3D" id="3.40.50.1110">
    <property type="entry name" value="SGNH hydrolase"/>
    <property type="match status" value="1"/>
</dbReference>
<dbReference type="PANTHER" id="PTHR43784">
    <property type="entry name" value="GDSL-LIKE LIPASE/ACYLHYDROLASE, PUTATIVE (AFU_ORTHOLOGUE AFUA_2G00820)-RELATED"/>
    <property type="match status" value="1"/>
</dbReference>
<evidence type="ECO:0000313" key="3">
    <source>
        <dbReference type="Proteomes" id="UP001597168"/>
    </source>
</evidence>
<gene>
    <name evidence="2" type="ORF">ACFQ3T_03330</name>
</gene>
<comment type="caution">
    <text evidence="2">The sequence shown here is derived from an EMBL/GenBank/DDBJ whole genome shotgun (WGS) entry which is preliminary data.</text>
</comment>
<protein>
    <submittedName>
        <fullName evidence="2">SGNH/GDSL hydrolase family protein</fullName>
    </submittedName>
</protein>
<dbReference type="Proteomes" id="UP001597168">
    <property type="component" value="Unassembled WGS sequence"/>
</dbReference>
<dbReference type="InterPro" id="IPR013830">
    <property type="entry name" value="SGNH_hydro"/>
</dbReference>
<evidence type="ECO:0000259" key="1">
    <source>
        <dbReference type="Pfam" id="PF13472"/>
    </source>
</evidence>